<feature type="chain" id="PRO_5046047042" description="Tetratricopeptide repeat protein" evidence="3">
    <location>
        <begin position="19"/>
        <end position="718"/>
    </location>
</feature>
<protein>
    <recommendedName>
        <fullName evidence="6">Tetratricopeptide repeat protein</fullName>
    </recommendedName>
</protein>
<reference evidence="5" key="1">
    <citation type="journal article" date="2019" name="Int. J. Syst. Evol. Microbiol.">
        <title>The Global Catalogue of Microorganisms (GCM) 10K type strain sequencing project: providing services to taxonomists for standard genome sequencing and annotation.</title>
        <authorList>
            <consortium name="The Broad Institute Genomics Platform"/>
            <consortium name="The Broad Institute Genome Sequencing Center for Infectious Disease"/>
            <person name="Wu L."/>
            <person name="Ma J."/>
        </authorList>
    </citation>
    <scope>NUCLEOTIDE SEQUENCE [LARGE SCALE GENOMIC DNA]</scope>
    <source>
        <strain evidence="5">CECT 7649</strain>
    </source>
</reference>
<sequence length="718" mass="81716">MKKTLISILVFSCSLTFAQEVNRSITKHSIWSYILPETEHSGPMDVSVDFEYYFVKETSGGDTHVNINYKLKLTYTATFGALRYKYKNRIYRQDEMHGTDGLSMVGFDKIKITLIDIQISVDNIGNSFSMNSSYDNVYNIGSISKDLDLNHLNLSLVGSRANRINFDDSFELTARIDKMEKLMKDRDNYKELINKADISFKSKNWEDAKVNYSKASKLLYNDPYPKEQLDKIKEIENDEKANQKLIDEKKESSSNNTEASKNNKNTTTDKAASNASKSTNNAASNQSNSPKKSNSRNPNMVNGIDRSKLPKYAKEATTGKYYEKDEDNNYHEISYDEYTQAKKKESEGKLAEARAKKQQQDQELIKKTKDELQASTNKYWADVEETQRKSEISYQNWLTSYYAAKAVDEAKGQIRDNAKLSGNYTNAAELQADYRQKYQALTQGYQTLQEANTQKNQANLNIYNQNTDENGRIIGQFATDVSNYVGQMQAEAAERKAKKELREQREAAESRLIKLQKANLLELRKKFFSQFPDGGLPLSSHPVNSNELYFFSYVFNPNAINDNYPTITLSNVFPIAKYNDGTWLFKNRLISELTKTVTGSPITLMGYYTTRAMADEMRNAFVTLANTSKMGITEFQYKGKPATSESSTNVDYWGNGTIENGNQHTSNTNEDNSSLQSEKIDYWGNPINSETKKTPVKKPASKPSQTNAKTDFWGNPIK</sequence>
<feature type="region of interest" description="Disordered" evidence="2">
    <location>
        <begin position="243"/>
        <end position="312"/>
    </location>
</feature>
<dbReference type="EMBL" id="JBHTIZ010000004">
    <property type="protein sequence ID" value="MFD0982935.1"/>
    <property type="molecule type" value="Genomic_DNA"/>
</dbReference>
<evidence type="ECO:0000313" key="5">
    <source>
        <dbReference type="Proteomes" id="UP001597051"/>
    </source>
</evidence>
<evidence type="ECO:0000313" key="4">
    <source>
        <dbReference type="EMBL" id="MFD0982935.1"/>
    </source>
</evidence>
<feature type="compositionally biased region" description="Polar residues" evidence="2">
    <location>
        <begin position="657"/>
        <end position="677"/>
    </location>
</feature>
<evidence type="ECO:0000256" key="3">
    <source>
        <dbReference type="SAM" id="SignalP"/>
    </source>
</evidence>
<gene>
    <name evidence="4" type="ORF">ACFQ0S_00460</name>
</gene>
<accession>A0ABW3IXU7</accession>
<feature type="coiled-coil region" evidence="1">
    <location>
        <begin position="343"/>
        <end position="370"/>
    </location>
</feature>
<dbReference type="RefSeq" id="WP_379754949.1">
    <property type="nucleotide sequence ID" value="NZ_JBHSYB010000016.1"/>
</dbReference>
<keyword evidence="5" id="KW-1185">Reference proteome</keyword>
<organism evidence="4 5">
    <name type="scientific">Flavobacterium myungsuense</name>
    <dbReference type="NCBI Taxonomy" id="651823"/>
    <lineage>
        <taxon>Bacteria</taxon>
        <taxon>Pseudomonadati</taxon>
        <taxon>Bacteroidota</taxon>
        <taxon>Flavobacteriia</taxon>
        <taxon>Flavobacteriales</taxon>
        <taxon>Flavobacteriaceae</taxon>
        <taxon>Flavobacterium</taxon>
    </lineage>
</organism>
<feature type="compositionally biased region" description="Low complexity" evidence="2">
    <location>
        <begin position="259"/>
        <end position="292"/>
    </location>
</feature>
<feature type="compositionally biased region" description="Basic and acidic residues" evidence="2">
    <location>
        <begin position="243"/>
        <end position="252"/>
    </location>
</feature>
<keyword evidence="3" id="KW-0732">Signal</keyword>
<keyword evidence="1" id="KW-0175">Coiled coil</keyword>
<evidence type="ECO:0000256" key="1">
    <source>
        <dbReference type="SAM" id="Coils"/>
    </source>
</evidence>
<evidence type="ECO:0000256" key="2">
    <source>
        <dbReference type="SAM" id="MobiDB-lite"/>
    </source>
</evidence>
<feature type="region of interest" description="Disordered" evidence="2">
    <location>
        <begin position="654"/>
        <end position="718"/>
    </location>
</feature>
<name>A0ABW3IXU7_9FLAO</name>
<feature type="coiled-coil region" evidence="1">
    <location>
        <begin position="487"/>
        <end position="518"/>
    </location>
</feature>
<feature type="signal peptide" evidence="3">
    <location>
        <begin position="1"/>
        <end position="18"/>
    </location>
</feature>
<dbReference type="Proteomes" id="UP001597051">
    <property type="component" value="Unassembled WGS sequence"/>
</dbReference>
<proteinExistence type="predicted"/>
<evidence type="ECO:0008006" key="6">
    <source>
        <dbReference type="Google" id="ProtNLM"/>
    </source>
</evidence>
<comment type="caution">
    <text evidence="4">The sequence shown here is derived from an EMBL/GenBank/DDBJ whole genome shotgun (WGS) entry which is preliminary data.</text>
</comment>